<evidence type="ECO:0000313" key="4">
    <source>
        <dbReference type="Proteomes" id="UP001370490"/>
    </source>
</evidence>
<dbReference type="InterPro" id="IPR036396">
    <property type="entry name" value="Cyt_P450_sf"/>
</dbReference>
<dbReference type="InterPro" id="IPR001128">
    <property type="entry name" value="Cyt_P450"/>
</dbReference>
<dbReference type="EMBL" id="JBAMMX010000003">
    <property type="protein sequence ID" value="KAK6943974.1"/>
    <property type="molecule type" value="Genomic_DNA"/>
</dbReference>
<dbReference type="InterPro" id="IPR002401">
    <property type="entry name" value="Cyt_P450_E_grp-I"/>
</dbReference>
<accession>A0AAN8W0U9</accession>
<keyword evidence="2" id="KW-0472">Membrane</keyword>
<comment type="caution">
    <text evidence="3">The sequence shown here is derived from an EMBL/GenBank/DDBJ whole genome shotgun (WGS) entry which is preliminary data.</text>
</comment>
<protein>
    <submittedName>
        <fullName evidence="3">Cytochrome P450</fullName>
    </submittedName>
</protein>
<dbReference type="GO" id="GO:0016705">
    <property type="term" value="F:oxidoreductase activity, acting on paired donors, with incorporation or reduction of molecular oxygen"/>
    <property type="evidence" value="ECO:0007669"/>
    <property type="project" value="InterPro"/>
</dbReference>
<dbReference type="PANTHER" id="PTHR47950">
    <property type="entry name" value="CYTOCHROME P450, FAMILY 76, SUBFAMILY C, POLYPEPTIDE 5-RELATED"/>
    <property type="match status" value="1"/>
</dbReference>
<gene>
    <name evidence="3" type="ORF">RJ641_025076</name>
</gene>
<evidence type="ECO:0000256" key="1">
    <source>
        <dbReference type="ARBA" id="ARBA00010617"/>
    </source>
</evidence>
<evidence type="ECO:0000256" key="2">
    <source>
        <dbReference type="SAM" id="Phobius"/>
    </source>
</evidence>
<keyword evidence="2" id="KW-1133">Transmembrane helix</keyword>
<name>A0AAN8W0U9_9MAGN</name>
<proteinExistence type="inferred from homology"/>
<dbReference type="AlphaFoldDB" id="A0AAN8W0U9"/>
<dbReference type="Gene3D" id="1.10.630.10">
    <property type="entry name" value="Cytochrome P450"/>
    <property type="match status" value="1"/>
</dbReference>
<reference evidence="3 4" key="1">
    <citation type="submission" date="2023-12" db="EMBL/GenBank/DDBJ databases">
        <title>A high-quality genome assembly for Dillenia turbinata (Dilleniales).</title>
        <authorList>
            <person name="Chanderbali A."/>
        </authorList>
    </citation>
    <scope>NUCLEOTIDE SEQUENCE [LARGE SCALE GENOMIC DNA]</scope>
    <source>
        <strain evidence="3">LSX21</strain>
        <tissue evidence="3">Leaf</tissue>
    </source>
</reference>
<feature type="transmembrane region" description="Helical" evidence="2">
    <location>
        <begin position="6"/>
        <end position="23"/>
    </location>
</feature>
<dbReference type="GO" id="GO:0004497">
    <property type="term" value="F:monooxygenase activity"/>
    <property type="evidence" value="ECO:0007669"/>
    <property type="project" value="InterPro"/>
</dbReference>
<comment type="similarity">
    <text evidence="1">Belongs to the cytochrome P450 family.</text>
</comment>
<dbReference type="Pfam" id="PF00067">
    <property type="entry name" value="p450"/>
    <property type="match status" value="1"/>
</dbReference>
<keyword evidence="2" id="KW-0812">Transmembrane</keyword>
<dbReference type="GO" id="GO:0020037">
    <property type="term" value="F:heme binding"/>
    <property type="evidence" value="ECO:0007669"/>
    <property type="project" value="InterPro"/>
</dbReference>
<keyword evidence="4" id="KW-1185">Reference proteome</keyword>
<organism evidence="3 4">
    <name type="scientific">Dillenia turbinata</name>
    <dbReference type="NCBI Taxonomy" id="194707"/>
    <lineage>
        <taxon>Eukaryota</taxon>
        <taxon>Viridiplantae</taxon>
        <taxon>Streptophyta</taxon>
        <taxon>Embryophyta</taxon>
        <taxon>Tracheophyta</taxon>
        <taxon>Spermatophyta</taxon>
        <taxon>Magnoliopsida</taxon>
        <taxon>eudicotyledons</taxon>
        <taxon>Gunneridae</taxon>
        <taxon>Pentapetalae</taxon>
        <taxon>Dilleniales</taxon>
        <taxon>Dilleniaceae</taxon>
        <taxon>Dillenia</taxon>
    </lineage>
</organism>
<dbReference type="PANTHER" id="PTHR47950:SF14">
    <property type="entry name" value="CYTOCHROME P450 76A2-LIKE ISOFORM X1"/>
    <property type="match status" value="1"/>
</dbReference>
<dbReference type="Proteomes" id="UP001370490">
    <property type="component" value="Unassembled WGS sequence"/>
</dbReference>
<evidence type="ECO:0000313" key="3">
    <source>
        <dbReference type="EMBL" id="KAK6943974.1"/>
    </source>
</evidence>
<dbReference type="SUPFAM" id="SSF48264">
    <property type="entry name" value="Cytochrome P450"/>
    <property type="match status" value="1"/>
</dbReference>
<dbReference type="PRINTS" id="PR00463">
    <property type="entry name" value="EP450I"/>
</dbReference>
<sequence length="372" mass="42479">MESPWKVIVWCVICFFPVLIYLLRHRRPANFPPGPPGWPFIGNMFDVGNMPHRNLAALKQKYGSVVGLQLGAIRTMVILTPKAATEFFKNHDLNFVERTITDTMTVHDFDKNSLSLASYGPSWRALRRLTTLDMLVAKRINESAPIRRKCVDQMLAWLEEEARQNRTVEVARFTFLTTFNLLGNLMLSSDLLDPNCEEGAEFFEAMMSLMEWGGHPNLSDIFPFLKPFDLQGLRRKMHHDLGNALKIASRFVKKRMEERQKGVQTDRPKDFLDVLLEFEGDPKEGITKISEHTINVFIMEIFLAGSETTSSTTEWVMTELICNPEAMSKRDDGCGSYGDHSEKGRSIKTNAEVPGCNVTRATKISIRLFYLY</sequence>
<dbReference type="GO" id="GO:0005506">
    <property type="term" value="F:iron ion binding"/>
    <property type="evidence" value="ECO:0007669"/>
    <property type="project" value="InterPro"/>
</dbReference>